<dbReference type="GO" id="GO:0005524">
    <property type="term" value="F:ATP binding"/>
    <property type="evidence" value="ECO:0007669"/>
    <property type="project" value="UniProtKB-KW"/>
</dbReference>
<reference evidence="4 5" key="1">
    <citation type="submission" date="2018-03" db="EMBL/GenBank/DDBJ databases">
        <title>Genomic Encyclopedia of Type Strains, Phase III (KMG-III): the genomes of soil and plant-associated and newly described type strains.</title>
        <authorList>
            <person name="Whitman W."/>
        </authorList>
    </citation>
    <scope>NUCLEOTIDE SEQUENCE [LARGE SCALE GENOMIC DNA]</scope>
    <source>
        <strain evidence="4 5">CGMCC 1.07653</strain>
    </source>
</reference>
<gene>
    <name evidence="4" type="ORF">B0H94_105120</name>
</gene>
<evidence type="ECO:0000313" key="5">
    <source>
        <dbReference type="Proteomes" id="UP000242310"/>
    </source>
</evidence>
<dbReference type="SMART" id="SM00382">
    <property type="entry name" value="AAA"/>
    <property type="match status" value="1"/>
</dbReference>
<dbReference type="EMBL" id="PYAV01000005">
    <property type="protein sequence ID" value="PSL46967.1"/>
    <property type="molecule type" value="Genomic_DNA"/>
</dbReference>
<dbReference type="PANTHER" id="PTHR43158:SF5">
    <property type="entry name" value="ABC TRANSPORTER, ATP-BINDING PROTEIN"/>
    <property type="match status" value="1"/>
</dbReference>
<dbReference type="PROSITE" id="PS50893">
    <property type="entry name" value="ABC_TRANSPORTER_2"/>
    <property type="match status" value="1"/>
</dbReference>
<dbReference type="InterPro" id="IPR003593">
    <property type="entry name" value="AAA+_ATPase"/>
</dbReference>
<dbReference type="Pfam" id="PF00005">
    <property type="entry name" value="ABC_tran"/>
    <property type="match status" value="1"/>
</dbReference>
<sequence>MNTKVDVRDVSLNYRKMNVIDQVSFTMETGKTYGLIGRNGAGKTTLLSLLTGFRLPDAGDIQVNGEPLFENRMMMPKVNLIYPADYADESDNAKSYFETAEKYRPHFDRAYAEELAEKFGFPVKKPINKLSTGMQSAFNATLGLAARTEVTLFDEVYNGMDAPTREAFYQEFVREQERHPRIMVLSTHLVSEMDYLFDHVFMLHNQKLIADAPTDELQSRAFTVTGGQALVDEVTKQMAVIHEEELGGMKRAVIYDANNDVKQKEAAEAGLGIGAVTLQDLFIYLTGGGNGHE</sequence>
<dbReference type="Proteomes" id="UP000242310">
    <property type="component" value="Unassembled WGS sequence"/>
</dbReference>
<dbReference type="InterPro" id="IPR027417">
    <property type="entry name" value="P-loop_NTPase"/>
</dbReference>
<dbReference type="OrthoDB" id="9804819at2"/>
<dbReference type="GO" id="GO:0016887">
    <property type="term" value="F:ATP hydrolysis activity"/>
    <property type="evidence" value="ECO:0007669"/>
    <property type="project" value="InterPro"/>
</dbReference>
<keyword evidence="5" id="KW-1185">Reference proteome</keyword>
<dbReference type="PANTHER" id="PTHR43158">
    <property type="entry name" value="SKFA PEPTIDE EXPORT ATP-BINDING PROTEIN SKFE"/>
    <property type="match status" value="1"/>
</dbReference>
<accession>A0A2P8HL70</accession>
<protein>
    <submittedName>
        <fullName evidence="4">ABC-2 type transport system ATP-binding protein</fullName>
    </submittedName>
</protein>
<keyword evidence="1" id="KW-0547">Nucleotide-binding</keyword>
<proteinExistence type="predicted"/>
<dbReference type="SUPFAM" id="SSF52540">
    <property type="entry name" value="P-loop containing nucleoside triphosphate hydrolases"/>
    <property type="match status" value="1"/>
</dbReference>
<evidence type="ECO:0000256" key="2">
    <source>
        <dbReference type="ARBA" id="ARBA00022840"/>
    </source>
</evidence>
<keyword evidence="2 4" id="KW-0067">ATP-binding</keyword>
<evidence type="ECO:0000256" key="1">
    <source>
        <dbReference type="ARBA" id="ARBA00022741"/>
    </source>
</evidence>
<feature type="domain" description="ABC transporter" evidence="3">
    <location>
        <begin position="5"/>
        <end position="230"/>
    </location>
</feature>
<comment type="caution">
    <text evidence="4">The sequence shown here is derived from an EMBL/GenBank/DDBJ whole genome shotgun (WGS) entry which is preliminary data.</text>
</comment>
<dbReference type="AlphaFoldDB" id="A0A2P8HL70"/>
<evidence type="ECO:0000313" key="4">
    <source>
        <dbReference type="EMBL" id="PSL46967.1"/>
    </source>
</evidence>
<dbReference type="RefSeq" id="WP_106588291.1">
    <property type="nucleotide sequence ID" value="NZ_PYAV01000005.1"/>
</dbReference>
<dbReference type="InterPro" id="IPR003439">
    <property type="entry name" value="ABC_transporter-like_ATP-bd"/>
</dbReference>
<name>A0A2P8HL70_9BACI</name>
<evidence type="ECO:0000259" key="3">
    <source>
        <dbReference type="PROSITE" id="PS50893"/>
    </source>
</evidence>
<organism evidence="4 5">
    <name type="scientific">Salsuginibacillus halophilus</name>
    <dbReference type="NCBI Taxonomy" id="517424"/>
    <lineage>
        <taxon>Bacteria</taxon>
        <taxon>Bacillati</taxon>
        <taxon>Bacillota</taxon>
        <taxon>Bacilli</taxon>
        <taxon>Bacillales</taxon>
        <taxon>Bacillaceae</taxon>
        <taxon>Salsuginibacillus</taxon>
    </lineage>
</organism>
<dbReference type="Gene3D" id="3.40.50.300">
    <property type="entry name" value="P-loop containing nucleotide triphosphate hydrolases"/>
    <property type="match status" value="1"/>
</dbReference>